<dbReference type="Gene3D" id="3.40.190.10">
    <property type="entry name" value="Periplasmic binding protein-like II"/>
    <property type="match status" value="1"/>
</dbReference>
<dbReference type="AlphaFoldDB" id="A0A497F513"/>
<accession>A0A497F513</accession>
<dbReference type="EMBL" id="QMRA01000038">
    <property type="protein sequence ID" value="RLE54020.1"/>
    <property type="molecule type" value="Genomic_DNA"/>
</dbReference>
<dbReference type="GO" id="GO:0015833">
    <property type="term" value="P:peptide transport"/>
    <property type="evidence" value="ECO:0007669"/>
    <property type="project" value="TreeGrafter"/>
</dbReference>
<keyword evidence="1" id="KW-0812">Transmembrane</keyword>
<organism evidence="3 4">
    <name type="scientific">Thermoproteota archaeon</name>
    <dbReference type="NCBI Taxonomy" id="2056631"/>
    <lineage>
        <taxon>Archaea</taxon>
        <taxon>Thermoproteota</taxon>
    </lineage>
</organism>
<proteinExistence type="predicted"/>
<feature type="transmembrane region" description="Helical" evidence="1">
    <location>
        <begin position="598"/>
        <end position="618"/>
    </location>
</feature>
<keyword evidence="1" id="KW-1133">Transmembrane helix</keyword>
<protein>
    <recommendedName>
        <fullName evidence="2">Solute-binding protein family 5 domain-containing protein</fullName>
    </recommendedName>
</protein>
<dbReference type="InterPro" id="IPR039424">
    <property type="entry name" value="SBP_5"/>
</dbReference>
<dbReference type="PANTHER" id="PTHR30290">
    <property type="entry name" value="PERIPLASMIC BINDING COMPONENT OF ABC TRANSPORTER"/>
    <property type="match status" value="1"/>
</dbReference>
<keyword evidence="1" id="KW-0472">Membrane</keyword>
<evidence type="ECO:0000313" key="4">
    <source>
        <dbReference type="Proteomes" id="UP000269499"/>
    </source>
</evidence>
<feature type="domain" description="Solute-binding protein family 5" evidence="2">
    <location>
        <begin position="291"/>
        <end position="580"/>
    </location>
</feature>
<sequence length="623" mass="72162">MIFINYMLSQVSFNDSVYQNHEKLISCSNQSYLGGNYLIFKGICRRIAAILLVALFLAAFPATVLSASNYLPEQIPEEKKLIFEILTPEYDPVRVRIGDLMIEWFSKIGIKLTNKPVEFTTLIDKVYTQHDFHFYIIETSGMFTPWYLSAYHVSWEDYPDGNNPWGFHNDTYDELAKQVDKTVDEEERRQIIFQMQQILAENVPFIPVYIRDWMQAYRTELIGVVGMPGGVLNFWTLINMTSRSNPGHGTVAISMMDDISNLNVLMQDTWWDYWKDVVLYDTLFKEDVNLELIPWMCKRWERSEDGLTWVFEIHHNITWHDGTPLTAHDIEFTIWYIKNNEVPGWYSDVKYIESTEVIDDYTIRITLSEPFVWFLRRFGTTVILPKHLWENLPWNTTDPPMIGCGPFKWVRRVEGDFIEFVKNENYFKAGYPRIDRLIYKVVTNPDAQYMSLKVNETQMMSWTLPYAVIKEAVEDPNINPAPYPDTYVGIIGINLRDPRLADVKLRRAIAHAIDKETIVNLLMLGWAAPADTYVHPGYVAWCNYDVPKYEFDLDKANAILDAAGYIDVDGDGIREVPGTQPPAPPPEEEVRPPGWEQYALPIAVVVVVVIIGAIAFYMKKKPA</sequence>
<comment type="caution">
    <text evidence="3">The sequence shown here is derived from an EMBL/GenBank/DDBJ whole genome shotgun (WGS) entry which is preliminary data.</text>
</comment>
<evidence type="ECO:0000313" key="3">
    <source>
        <dbReference type="EMBL" id="RLE54020.1"/>
    </source>
</evidence>
<feature type="transmembrane region" description="Helical" evidence="1">
    <location>
        <begin position="47"/>
        <end position="71"/>
    </location>
</feature>
<evidence type="ECO:0000259" key="2">
    <source>
        <dbReference type="Pfam" id="PF00496"/>
    </source>
</evidence>
<dbReference type="Gene3D" id="3.10.105.10">
    <property type="entry name" value="Dipeptide-binding Protein, Domain 3"/>
    <property type="match status" value="2"/>
</dbReference>
<dbReference type="GO" id="GO:1904680">
    <property type="term" value="F:peptide transmembrane transporter activity"/>
    <property type="evidence" value="ECO:0007669"/>
    <property type="project" value="TreeGrafter"/>
</dbReference>
<dbReference type="CDD" id="cd00995">
    <property type="entry name" value="PBP2_NikA_DppA_OppA_like"/>
    <property type="match status" value="1"/>
</dbReference>
<dbReference type="Proteomes" id="UP000269499">
    <property type="component" value="Unassembled WGS sequence"/>
</dbReference>
<gene>
    <name evidence="3" type="ORF">DRJ26_02425</name>
</gene>
<reference evidence="3 4" key="1">
    <citation type="submission" date="2018-06" db="EMBL/GenBank/DDBJ databases">
        <title>Extensive metabolic versatility and redundancy in microbially diverse, dynamic hydrothermal sediments.</title>
        <authorList>
            <person name="Dombrowski N."/>
            <person name="Teske A."/>
            <person name="Baker B.J."/>
        </authorList>
    </citation>
    <scope>NUCLEOTIDE SEQUENCE [LARGE SCALE GENOMIC DNA]</scope>
    <source>
        <strain evidence="3">B20_G2</strain>
    </source>
</reference>
<dbReference type="SUPFAM" id="SSF53850">
    <property type="entry name" value="Periplasmic binding protein-like II"/>
    <property type="match status" value="2"/>
</dbReference>
<name>A0A497F513_9CREN</name>
<dbReference type="Pfam" id="PF00496">
    <property type="entry name" value="SBP_bac_5"/>
    <property type="match status" value="1"/>
</dbReference>
<evidence type="ECO:0000256" key="1">
    <source>
        <dbReference type="SAM" id="Phobius"/>
    </source>
</evidence>
<dbReference type="InterPro" id="IPR000914">
    <property type="entry name" value="SBP_5_dom"/>
</dbReference>